<evidence type="ECO:0000256" key="15">
    <source>
        <dbReference type="PIRSR" id="PIRSR006404-1"/>
    </source>
</evidence>
<dbReference type="GO" id="GO:0006508">
    <property type="term" value="P:proteolysis"/>
    <property type="evidence" value="ECO:0007669"/>
    <property type="project" value="UniProtKB-KW"/>
</dbReference>
<dbReference type="Proteomes" id="UP000075635">
    <property type="component" value="Unassembled WGS sequence"/>
</dbReference>
<dbReference type="InterPro" id="IPR016483">
    <property type="entry name" value="UCP006404_Pept_M50_CBS"/>
</dbReference>
<feature type="binding site" evidence="16">
    <location>
        <position position="167"/>
    </location>
    <ligand>
        <name>Zn(2+)</name>
        <dbReference type="ChEBI" id="CHEBI:29105"/>
        <note>catalytic</note>
    </ligand>
</feature>
<keyword evidence="11 14" id="KW-0482">Metalloprotease</keyword>
<keyword evidence="13 14" id="KW-0472">Membrane</keyword>
<dbReference type="PANTHER" id="PTHR39188">
    <property type="entry name" value="MEMBRANE-ASSOCIATED ZINC METALLOPROTEASE M50B"/>
    <property type="match status" value="1"/>
</dbReference>
<dbReference type="CDD" id="cd06164">
    <property type="entry name" value="S2P-M50_SpoIVFB_CBS"/>
    <property type="match status" value="1"/>
</dbReference>
<comment type="caution">
    <text evidence="19">The sequence shown here is derived from an EMBL/GenBank/DDBJ whole genome shotgun (WGS) entry which is preliminary data.</text>
</comment>
<dbReference type="GO" id="GO:0046872">
    <property type="term" value="F:metal ion binding"/>
    <property type="evidence" value="ECO:0007669"/>
    <property type="project" value="UniProtKB-UniRule"/>
</dbReference>
<dbReference type="Gene3D" id="3.10.580.10">
    <property type="entry name" value="CBS-domain"/>
    <property type="match status" value="1"/>
</dbReference>
<evidence type="ECO:0000256" key="2">
    <source>
        <dbReference type="ARBA" id="ARBA00007931"/>
    </source>
</evidence>
<keyword evidence="8 14" id="KW-0378">Hydrolase</keyword>
<keyword evidence="5 14" id="KW-0812">Transmembrane</keyword>
<feature type="binding site" evidence="16">
    <location>
        <position position="73"/>
    </location>
    <ligand>
        <name>Zn(2+)</name>
        <dbReference type="ChEBI" id="CHEBI:29105"/>
        <note>catalytic</note>
    </ligand>
</feature>
<gene>
    <name evidence="19" type="ORF">BE17_47050</name>
</gene>
<evidence type="ECO:0000256" key="6">
    <source>
        <dbReference type="ARBA" id="ARBA00022723"/>
    </source>
</evidence>
<comment type="cofactor">
    <cofactor evidence="14 16">
        <name>Zn(2+)</name>
        <dbReference type="ChEBI" id="CHEBI:29105"/>
    </cofactor>
    <text evidence="14 16">Binds 1 zinc ion per subunit.</text>
</comment>
<evidence type="ECO:0000256" key="12">
    <source>
        <dbReference type="ARBA" id="ARBA00023122"/>
    </source>
</evidence>
<keyword evidence="9 14" id="KW-0862">Zinc</keyword>
<dbReference type="PANTHER" id="PTHR39188:SF3">
    <property type="entry name" value="STAGE IV SPORULATION PROTEIN FB"/>
    <property type="match status" value="1"/>
</dbReference>
<evidence type="ECO:0000256" key="4">
    <source>
        <dbReference type="ARBA" id="ARBA00022670"/>
    </source>
</evidence>
<organism evidence="19 20">
    <name type="scientific">Sorangium cellulosum</name>
    <name type="common">Polyangium cellulosum</name>
    <dbReference type="NCBI Taxonomy" id="56"/>
    <lineage>
        <taxon>Bacteria</taxon>
        <taxon>Pseudomonadati</taxon>
        <taxon>Myxococcota</taxon>
        <taxon>Polyangia</taxon>
        <taxon>Polyangiales</taxon>
        <taxon>Polyangiaceae</taxon>
        <taxon>Sorangium</taxon>
    </lineage>
</organism>
<evidence type="ECO:0000256" key="16">
    <source>
        <dbReference type="PIRSR" id="PIRSR006404-2"/>
    </source>
</evidence>
<name>A0A150S7W7_SORCE</name>
<keyword evidence="12" id="KW-0129">CBS domain</keyword>
<feature type="transmembrane region" description="Helical" evidence="14">
    <location>
        <begin position="20"/>
        <end position="44"/>
    </location>
</feature>
<dbReference type="GO" id="GO:0005886">
    <property type="term" value="C:plasma membrane"/>
    <property type="evidence" value="ECO:0007669"/>
    <property type="project" value="UniProtKB-SubCell"/>
</dbReference>
<sequence>MFDHGLTVLRIRGIPIRLHITLLIFLPYVAYVAASQFSVVASSLGIPLEALRLPPLAWGGILAVGLFVAVLAHELAHSFVALRNGVRVRAITLMMLGGVSQIERDDPEHEAWMAFAGPLMSFGIALGSYAAYRLLPAPAEVGAALLAFAITNAIIGAFNLLPAFPMDGGRVLRGLLLRRIGPARATRVATTIGKGMAVVFGLLGVLSWNPILFLIAVFVHMGASAEQARASTRELLRGVPLGRFMTDRLGDAYADESPRAVAERLLRDNLIGARVIDDSVNGSRGSGSMGSGASGDGARGGGEGRREIGVVTVWDLARQLGRGAAPTTVGAVMPVDVPRAHADDDASRSIDALASGEASAVAVLDGGEHVIGLVTTAEIQRALALAGALGAPR</sequence>
<dbReference type="GO" id="GO:0008237">
    <property type="term" value="F:metallopeptidase activity"/>
    <property type="evidence" value="ECO:0007669"/>
    <property type="project" value="UniProtKB-UniRule"/>
</dbReference>
<feature type="binding site" evidence="16">
    <location>
        <position position="77"/>
    </location>
    <ligand>
        <name>Zn(2+)</name>
        <dbReference type="ChEBI" id="CHEBI:29105"/>
        <note>catalytic</note>
    </ligand>
</feature>
<accession>A0A150S7W7</accession>
<reference evidence="19 20" key="1">
    <citation type="submission" date="2014-02" db="EMBL/GenBank/DDBJ databases">
        <title>The small core and large imbalanced accessory genome model reveals a collaborative survival strategy of Sorangium cellulosum strains in nature.</title>
        <authorList>
            <person name="Han K."/>
            <person name="Peng R."/>
            <person name="Blom J."/>
            <person name="Li Y.-Z."/>
        </authorList>
    </citation>
    <scope>NUCLEOTIDE SEQUENCE [LARGE SCALE GENOMIC DNA]</scope>
    <source>
        <strain evidence="19 20">So0011-07</strain>
    </source>
</reference>
<evidence type="ECO:0000256" key="13">
    <source>
        <dbReference type="ARBA" id="ARBA00023136"/>
    </source>
</evidence>
<dbReference type="InterPro" id="IPR008915">
    <property type="entry name" value="Peptidase_M50"/>
</dbReference>
<feature type="transmembrane region" description="Helical" evidence="14">
    <location>
        <begin position="56"/>
        <end position="82"/>
    </location>
</feature>
<evidence type="ECO:0000256" key="1">
    <source>
        <dbReference type="ARBA" id="ARBA00004651"/>
    </source>
</evidence>
<feature type="transmembrane region" description="Helical" evidence="14">
    <location>
        <begin position="144"/>
        <end position="164"/>
    </location>
</feature>
<evidence type="ECO:0000259" key="18">
    <source>
        <dbReference type="Pfam" id="PF02163"/>
    </source>
</evidence>
<evidence type="ECO:0000313" key="19">
    <source>
        <dbReference type="EMBL" id="KYF88507.1"/>
    </source>
</evidence>
<proteinExistence type="inferred from homology"/>
<feature type="active site" evidence="15">
    <location>
        <position position="74"/>
    </location>
</feature>
<evidence type="ECO:0000256" key="9">
    <source>
        <dbReference type="ARBA" id="ARBA00022833"/>
    </source>
</evidence>
<comment type="subcellular location">
    <subcellularLocation>
        <location evidence="1">Cell membrane</location>
        <topology evidence="1">Multi-pass membrane protein</topology>
    </subcellularLocation>
</comment>
<evidence type="ECO:0000313" key="20">
    <source>
        <dbReference type="Proteomes" id="UP000075635"/>
    </source>
</evidence>
<keyword evidence="3" id="KW-1003">Cell membrane</keyword>
<evidence type="ECO:0000256" key="7">
    <source>
        <dbReference type="ARBA" id="ARBA00022737"/>
    </source>
</evidence>
<comment type="caution">
    <text evidence="14">Lacks conserved residue(s) required for the propagation of feature annotation.</text>
</comment>
<keyword evidence="7" id="KW-0677">Repeat</keyword>
<dbReference type="AlphaFoldDB" id="A0A150S7W7"/>
<dbReference type="SUPFAM" id="SSF54631">
    <property type="entry name" value="CBS-domain pair"/>
    <property type="match status" value="1"/>
</dbReference>
<evidence type="ECO:0000256" key="8">
    <source>
        <dbReference type="ARBA" id="ARBA00022801"/>
    </source>
</evidence>
<evidence type="ECO:0000256" key="10">
    <source>
        <dbReference type="ARBA" id="ARBA00022989"/>
    </source>
</evidence>
<keyword evidence="6 14" id="KW-0479">Metal-binding</keyword>
<dbReference type="InterPro" id="IPR046342">
    <property type="entry name" value="CBS_dom_sf"/>
</dbReference>
<dbReference type="PIRSF" id="PIRSF006404">
    <property type="entry name" value="UCP006404_Pept_M50_CBS"/>
    <property type="match status" value="1"/>
</dbReference>
<feature type="domain" description="Peptidase M50" evidence="18">
    <location>
        <begin position="62"/>
        <end position="132"/>
    </location>
</feature>
<evidence type="ECO:0000256" key="14">
    <source>
        <dbReference type="PIRNR" id="PIRNR006404"/>
    </source>
</evidence>
<dbReference type="EMBL" id="JEMB01001337">
    <property type="protein sequence ID" value="KYF88507.1"/>
    <property type="molecule type" value="Genomic_DNA"/>
</dbReference>
<feature type="region of interest" description="Disordered" evidence="17">
    <location>
        <begin position="282"/>
        <end position="304"/>
    </location>
</feature>
<evidence type="ECO:0000256" key="11">
    <source>
        <dbReference type="ARBA" id="ARBA00023049"/>
    </source>
</evidence>
<dbReference type="Pfam" id="PF02163">
    <property type="entry name" value="Peptidase_M50"/>
    <property type="match status" value="2"/>
</dbReference>
<feature type="domain" description="Peptidase M50" evidence="18">
    <location>
        <begin position="142"/>
        <end position="199"/>
    </location>
</feature>
<evidence type="ECO:0000256" key="3">
    <source>
        <dbReference type="ARBA" id="ARBA00022475"/>
    </source>
</evidence>
<feature type="compositionally biased region" description="Gly residues" evidence="17">
    <location>
        <begin position="284"/>
        <end position="301"/>
    </location>
</feature>
<comment type="similarity">
    <text evidence="2 14">Belongs to the peptidase M50B family.</text>
</comment>
<keyword evidence="4 14" id="KW-0645">Protease</keyword>
<feature type="transmembrane region" description="Helical" evidence="14">
    <location>
        <begin position="111"/>
        <end position="132"/>
    </location>
</feature>
<protein>
    <recommendedName>
        <fullName evidence="14">Zinc metalloprotease</fullName>
    </recommendedName>
</protein>
<keyword evidence="10 14" id="KW-1133">Transmembrane helix</keyword>
<evidence type="ECO:0000256" key="5">
    <source>
        <dbReference type="ARBA" id="ARBA00022692"/>
    </source>
</evidence>
<evidence type="ECO:0000256" key="17">
    <source>
        <dbReference type="SAM" id="MobiDB-lite"/>
    </source>
</evidence>